<reference evidence="2 3" key="2">
    <citation type="journal article" date="2017" name="Nature">
        <title>The Apostasia genome and the evolution of orchids.</title>
        <authorList>
            <person name="Zhang G.Q."/>
            <person name="Liu K.W."/>
            <person name="Li Z."/>
            <person name="Lohaus R."/>
            <person name="Hsiao Y.Y."/>
            <person name="Niu S.C."/>
            <person name="Wang J.Y."/>
            <person name="Lin Y.C."/>
            <person name="Xu Q."/>
            <person name="Chen L.J."/>
            <person name="Yoshida K."/>
            <person name="Fujiwara S."/>
            <person name="Wang Z.W."/>
            <person name="Zhang Y.Q."/>
            <person name="Mitsuda N."/>
            <person name="Wang M."/>
            <person name="Liu G.H."/>
            <person name="Pecoraro L."/>
            <person name="Huang H.X."/>
            <person name="Xiao X.J."/>
            <person name="Lin M."/>
            <person name="Wu X.Y."/>
            <person name="Wu W.L."/>
            <person name="Chen Y.Y."/>
            <person name="Chang S.B."/>
            <person name="Sakamoto S."/>
            <person name="Ohme-Takagi M."/>
            <person name="Yagi M."/>
            <person name="Zeng S.J."/>
            <person name="Shen C.Y."/>
            <person name="Yeh C.M."/>
            <person name="Luo Y.B."/>
            <person name="Tsai W.C."/>
            <person name="Van de Peer Y."/>
            <person name="Liu Z.J."/>
        </authorList>
    </citation>
    <scope>NUCLEOTIDE SEQUENCE [LARGE SCALE GENOMIC DNA]</scope>
    <source>
        <tissue evidence="2">The whole plant</tissue>
    </source>
</reference>
<reference evidence="2 3" key="1">
    <citation type="journal article" date="2016" name="Sci. Rep.">
        <title>The Dendrobium catenatum Lindl. genome sequence provides insights into polysaccharide synthase, floral development and adaptive evolution.</title>
        <authorList>
            <person name="Zhang G.Q."/>
            <person name="Xu Q."/>
            <person name="Bian C."/>
            <person name="Tsai W.C."/>
            <person name="Yeh C.M."/>
            <person name="Liu K.W."/>
            <person name="Yoshida K."/>
            <person name="Zhang L.S."/>
            <person name="Chang S.B."/>
            <person name="Chen F."/>
            <person name="Shi Y."/>
            <person name="Su Y.Y."/>
            <person name="Zhang Y.Q."/>
            <person name="Chen L.J."/>
            <person name="Yin Y."/>
            <person name="Lin M."/>
            <person name="Huang H."/>
            <person name="Deng H."/>
            <person name="Wang Z.W."/>
            <person name="Zhu S.L."/>
            <person name="Zhao X."/>
            <person name="Deng C."/>
            <person name="Niu S.C."/>
            <person name="Huang J."/>
            <person name="Wang M."/>
            <person name="Liu G.H."/>
            <person name="Yang H.J."/>
            <person name="Xiao X.J."/>
            <person name="Hsiao Y.Y."/>
            <person name="Wu W.L."/>
            <person name="Chen Y.Y."/>
            <person name="Mitsuda N."/>
            <person name="Ohme-Takagi M."/>
            <person name="Luo Y.B."/>
            <person name="Van de Peer Y."/>
            <person name="Liu Z.J."/>
        </authorList>
    </citation>
    <scope>NUCLEOTIDE SEQUENCE [LARGE SCALE GENOMIC DNA]</scope>
    <source>
        <tissue evidence="2">The whole plant</tissue>
    </source>
</reference>
<accession>A0A2I0V7E2</accession>
<organism evidence="2 3">
    <name type="scientific">Dendrobium catenatum</name>
    <dbReference type="NCBI Taxonomy" id="906689"/>
    <lineage>
        <taxon>Eukaryota</taxon>
        <taxon>Viridiplantae</taxon>
        <taxon>Streptophyta</taxon>
        <taxon>Embryophyta</taxon>
        <taxon>Tracheophyta</taxon>
        <taxon>Spermatophyta</taxon>
        <taxon>Magnoliopsida</taxon>
        <taxon>Liliopsida</taxon>
        <taxon>Asparagales</taxon>
        <taxon>Orchidaceae</taxon>
        <taxon>Epidendroideae</taxon>
        <taxon>Malaxideae</taxon>
        <taxon>Dendrobiinae</taxon>
        <taxon>Dendrobium</taxon>
    </lineage>
</organism>
<gene>
    <name evidence="2" type="ORF">MA16_Dca028054</name>
</gene>
<evidence type="ECO:0000313" key="2">
    <source>
        <dbReference type="EMBL" id="PKU59328.1"/>
    </source>
</evidence>
<dbReference type="InterPro" id="IPR036397">
    <property type="entry name" value="RNaseH_sf"/>
</dbReference>
<dbReference type="Proteomes" id="UP000233837">
    <property type="component" value="Unassembled WGS sequence"/>
</dbReference>
<protein>
    <submittedName>
        <fullName evidence="2">Ribonuclease H protein</fullName>
    </submittedName>
</protein>
<sequence length="220" mass="24445">MDAALIINNVKRKVLQLYTYKVISIKTFSRCTKLALIFGIYMDMNTSNSLDSFVYWIKPKPPYVKLNTDGSVGLLRAGAGGLIRDSLGDIMAAFAAPLQLVDVIMAELNALLMGLQLCLKIGVTFVWIEVDSLFLVQIIKDGVTGNAQYFYLIRKIKSLLNVLNFDISHIFREGNVCANLLANKGSSLVGYEEFDILNLEPSLKGMLLMDKASLPHIRYG</sequence>
<dbReference type="GO" id="GO:0004523">
    <property type="term" value="F:RNA-DNA hybrid ribonuclease activity"/>
    <property type="evidence" value="ECO:0007669"/>
    <property type="project" value="InterPro"/>
</dbReference>
<dbReference type="STRING" id="906689.A0A2I0V7E2"/>
<evidence type="ECO:0000313" key="3">
    <source>
        <dbReference type="Proteomes" id="UP000233837"/>
    </source>
</evidence>
<dbReference type="EMBL" id="KZ505518">
    <property type="protein sequence ID" value="PKU59328.1"/>
    <property type="molecule type" value="Genomic_DNA"/>
</dbReference>
<dbReference type="InterPro" id="IPR012337">
    <property type="entry name" value="RNaseH-like_sf"/>
</dbReference>
<dbReference type="Pfam" id="PF13456">
    <property type="entry name" value="RVT_3"/>
    <property type="match status" value="1"/>
</dbReference>
<dbReference type="GO" id="GO:0003676">
    <property type="term" value="F:nucleic acid binding"/>
    <property type="evidence" value="ECO:0007669"/>
    <property type="project" value="InterPro"/>
</dbReference>
<proteinExistence type="predicted"/>
<dbReference type="CDD" id="cd06222">
    <property type="entry name" value="RNase_H_like"/>
    <property type="match status" value="1"/>
</dbReference>
<dbReference type="InterPro" id="IPR002156">
    <property type="entry name" value="RNaseH_domain"/>
</dbReference>
<name>A0A2I0V7E2_9ASPA</name>
<dbReference type="Gene3D" id="3.30.420.10">
    <property type="entry name" value="Ribonuclease H-like superfamily/Ribonuclease H"/>
    <property type="match status" value="1"/>
</dbReference>
<dbReference type="InterPro" id="IPR053151">
    <property type="entry name" value="RNase_H-like"/>
</dbReference>
<feature type="domain" description="RNase H type-1" evidence="1">
    <location>
        <begin position="67"/>
        <end position="184"/>
    </location>
</feature>
<keyword evidence="3" id="KW-1185">Reference proteome</keyword>
<dbReference type="InterPro" id="IPR044730">
    <property type="entry name" value="RNase_H-like_dom_plant"/>
</dbReference>
<dbReference type="PANTHER" id="PTHR47723:SF19">
    <property type="entry name" value="POLYNUCLEOTIDYL TRANSFERASE, RIBONUCLEASE H-LIKE SUPERFAMILY PROTEIN"/>
    <property type="match status" value="1"/>
</dbReference>
<dbReference type="SUPFAM" id="SSF53098">
    <property type="entry name" value="Ribonuclease H-like"/>
    <property type="match status" value="1"/>
</dbReference>
<dbReference type="AlphaFoldDB" id="A0A2I0V7E2"/>
<evidence type="ECO:0000259" key="1">
    <source>
        <dbReference type="Pfam" id="PF13456"/>
    </source>
</evidence>
<dbReference type="PANTHER" id="PTHR47723">
    <property type="entry name" value="OS05G0353850 PROTEIN"/>
    <property type="match status" value="1"/>
</dbReference>